<dbReference type="PANTHER" id="PTHR11895:SF7">
    <property type="entry name" value="GLUTAMYL-TRNA(GLN) AMIDOTRANSFERASE SUBUNIT A, MITOCHONDRIAL"/>
    <property type="match status" value="1"/>
</dbReference>
<dbReference type="Gene3D" id="3.90.1300.10">
    <property type="entry name" value="Amidase signature (AS) domain"/>
    <property type="match status" value="1"/>
</dbReference>
<dbReference type="eggNOG" id="COG0154">
    <property type="taxonomic scope" value="Bacteria"/>
</dbReference>
<dbReference type="InterPro" id="IPR020556">
    <property type="entry name" value="Amidase_CS"/>
</dbReference>
<comment type="similarity">
    <text evidence="1">Belongs to the amidase family.</text>
</comment>
<feature type="domain" description="Amidase" evidence="2">
    <location>
        <begin position="30"/>
        <end position="477"/>
    </location>
</feature>
<dbReference type="Proteomes" id="UP000004691">
    <property type="component" value="Unassembled WGS sequence"/>
</dbReference>
<dbReference type="STRING" id="882086.SacxiDRAFT_1675"/>
<accession>I0V1B5</accession>
<evidence type="ECO:0000313" key="4">
    <source>
        <dbReference type="Proteomes" id="UP000004691"/>
    </source>
</evidence>
<dbReference type="InterPro" id="IPR036928">
    <property type="entry name" value="AS_sf"/>
</dbReference>
<organism evidence="3 4">
    <name type="scientific">Saccharomonospora xinjiangensis XJ-54</name>
    <dbReference type="NCBI Taxonomy" id="882086"/>
    <lineage>
        <taxon>Bacteria</taxon>
        <taxon>Bacillati</taxon>
        <taxon>Actinomycetota</taxon>
        <taxon>Actinomycetes</taxon>
        <taxon>Pseudonocardiales</taxon>
        <taxon>Pseudonocardiaceae</taxon>
        <taxon>Saccharomonospora</taxon>
    </lineage>
</organism>
<dbReference type="PROSITE" id="PS00571">
    <property type="entry name" value="AMIDASES"/>
    <property type="match status" value="1"/>
</dbReference>
<dbReference type="AlphaFoldDB" id="I0V1B5"/>
<gene>
    <name evidence="3" type="ORF">SacxiDRAFT_1675</name>
</gene>
<dbReference type="HOGENOM" id="CLU_009600_0_4_11"/>
<evidence type="ECO:0000259" key="2">
    <source>
        <dbReference type="Pfam" id="PF01425"/>
    </source>
</evidence>
<sequence>MAAMRYDEYRRYDAVGLAGLVARGEVSPAELLEVAIRRTEDVNGRLNAIVHPMYDVARTRAASELSGPFAGVPFLLKDLMQDYAGVPTGSGSRALRHRSPAKHSEVVRRWLDAGLVVFGKTATPEFGLKGVTEPDATGPTRNPWSLDHTPGGSSGGSAAAVAAGVVPVAGASDGGGSIRIPAACCGIVGLKPGRGLVPAGPGHAEHLAGAATDGVVSRTVRDTAAMLDVLARTPDPGAPYPVAVPATSYVELARRTPPRLRIGFTTRSPLGTPVHADAVAAVDHAATLLGKLGHDVEPAEPGIDGVALARDFMTMWSAQTAVTIAAAKRDTGARDREFEVDTRLLAASAHSVRAVEHAEARARWNDYTRALADFHDRYDLLLTPALARPPVRVGELATPPLLRLGGELLLRLRLTGPFTKTRLWNDQVLANLAPVPFTQLANITGRPAMSVPLYRTASGLPLGVQFVGGLGGEATLLALATQLEEEFPWADAEPDL</sequence>
<dbReference type="GO" id="GO:0016740">
    <property type="term" value="F:transferase activity"/>
    <property type="evidence" value="ECO:0007669"/>
    <property type="project" value="UniProtKB-KW"/>
</dbReference>
<dbReference type="SUPFAM" id="SSF75304">
    <property type="entry name" value="Amidase signature (AS) enzymes"/>
    <property type="match status" value="1"/>
</dbReference>
<dbReference type="EMBL" id="JH636049">
    <property type="protein sequence ID" value="EID53918.1"/>
    <property type="molecule type" value="Genomic_DNA"/>
</dbReference>
<dbReference type="PANTHER" id="PTHR11895">
    <property type="entry name" value="TRANSAMIDASE"/>
    <property type="match status" value="1"/>
</dbReference>
<dbReference type="InterPro" id="IPR000120">
    <property type="entry name" value="Amidase"/>
</dbReference>
<dbReference type="RefSeq" id="WP_006238070.1">
    <property type="nucleotide sequence ID" value="NZ_JH636049.1"/>
</dbReference>
<name>I0V1B5_9PSEU</name>
<evidence type="ECO:0000313" key="3">
    <source>
        <dbReference type="EMBL" id="EID53918.1"/>
    </source>
</evidence>
<proteinExistence type="inferred from homology"/>
<keyword evidence="4" id="KW-1185">Reference proteome</keyword>
<dbReference type="InterPro" id="IPR023631">
    <property type="entry name" value="Amidase_dom"/>
</dbReference>
<reference evidence="3 4" key="1">
    <citation type="submission" date="2012-01" db="EMBL/GenBank/DDBJ databases">
        <title>Improved High-Quality Draft sequence of Saccharomonospora xinjiangensis XJ-54.</title>
        <authorList>
            <consortium name="US DOE Joint Genome Institute"/>
            <person name="Lucas S."/>
            <person name="Han J."/>
            <person name="Lapidus A."/>
            <person name="Cheng J.-F."/>
            <person name="Goodwin L."/>
            <person name="Pitluck S."/>
            <person name="Peters L."/>
            <person name="Mikhailova N."/>
            <person name="Teshima H."/>
            <person name="Detter J.C."/>
            <person name="Han C."/>
            <person name="Tapia R."/>
            <person name="Land M."/>
            <person name="Hauser L."/>
            <person name="Kyrpides N."/>
            <person name="Ivanova N."/>
            <person name="Pagani I."/>
            <person name="Brambilla E.-M."/>
            <person name="Klenk H.-P."/>
            <person name="Woyke T."/>
        </authorList>
    </citation>
    <scope>NUCLEOTIDE SEQUENCE [LARGE SCALE GENOMIC DNA]</scope>
    <source>
        <strain evidence="3 4">XJ-54</strain>
    </source>
</reference>
<dbReference type="Pfam" id="PF01425">
    <property type="entry name" value="Amidase"/>
    <property type="match status" value="1"/>
</dbReference>
<keyword evidence="3" id="KW-0808">Transferase</keyword>
<evidence type="ECO:0000256" key="1">
    <source>
        <dbReference type="ARBA" id="ARBA00009199"/>
    </source>
</evidence>
<protein>
    <submittedName>
        <fullName evidence="3">Amidase, Asp-tRNAAsn/Glu-tRNAGln amidotransferase A subunit</fullName>
    </submittedName>
</protein>